<evidence type="ECO:0000313" key="4">
    <source>
        <dbReference type="EMBL" id="KAK7687245.1"/>
    </source>
</evidence>
<name>A0AAW0G7X0_9APHY</name>
<dbReference type="GO" id="GO:1990234">
    <property type="term" value="C:transferase complex"/>
    <property type="evidence" value="ECO:0007669"/>
    <property type="project" value="UniProtKB-ARBA"/>
</dbReference>
<dbReference type="InterPro" id="IPR001680">
    <property type="entry name" value="WD40_rpt"/>
</dbReference>
<dbReference type="PROSITE" id="PS50082">
    <property type="entry name" value="WD_REPEATS_2"/>
    <property type="match status" value="7"/>
</dbReference>
<dbReference type="InterPro" id="IPR019775">
    <property type="entry name" value="WD40_repeat_CS"/>
</dbReference>
<proteinExistence type="predicted"/>
<feature type="repeat" description="WD" evidence="3">
    <location>
        <begin position="261"/>
        <end position="302"/>
    </location>
</feature>
<accession>A0AAW0G7X0</accession>
<evidence type="ECO:0000256" key="2">
    <source>
        <dbReference type="ARBA" id="ARBA00022737"/>
    </source>
</evidence>
<dbReference type="PROSITE" id="PS00678">
    <property type="entry name" value="WD_REPEATS_1"/>
    <property type="match status" value="5"/>
</dbReference>
<feature type="repeat" description="WD" evidence="3">
    <location>
        <begin position="231"/>
        <end position="260"/>
    </location>
</feature>
<dbReference type="Proteomes" id="UP001385951">
    <property type="component" value="Unassembled WGS sequence"/>
</dbReference>
<dbReference type="PANTHER" id="PTHR22847:SF637">
    <property type="entry name" value="WD REPEAT DOMAIN 5B"/>
    <property type="match status" value="1"/>
</dbReference>
<dbReference type="InterPro" id="IPR036322">
    <property type="entry name" value="WD40_repeat_dom_sf"/>
</dbReference>
<dbReference type="Gene3D" id="2.130.10.10">
    <property type="entry name" value="YVTN repeat-like/Quinoprotein amine dehydrogenase"/>
    <property type="match status" value="4"/>
</dbReference>
<dbReference type="SMART" id="SM00320">
    <property type="entry name" value="WD40"/>
    <property type="match status" value="10"/>
</dbReference>
<dbReference type="InterPro" id="IPR020472">
    <property type="entry name" value="WD40_PAC1"/>
</dbReference>
<dbReference type="PRINTS" id="PR00320">
    <property type="entry name" value="GPROTEINBRPT"/>
</dbReference>
<dbReference type="InterPro" id="IPR015943">
    <property type="entry name" value="WD40/YVTN_repeat-like_dom_sf"/>
</dbReference>
<organism evidence="4 5">
    <name type="scientific">Cerrena zonata</name>
    <dbReference type="NCBI Taxonomy" id="2478898"/>
    <lineage>
        <taxon>Eukaryota</taxon>
        <taxon>Fungi</taxon>
        <taxon>Dikarya</taxon>
        <taxon>Basidiomycota</taxon>
        <taxon>Agaricomycotina</taxon>
        <taxon>Agaricomycetes</taxon>
        <taxon>Polyporales</taxon>
        <taxon>Cerrenaceae</taxon>
        <taxon>Cerrena</taxon>
    </lineage>
</organism>
<feature type="repeat" description="WD" evidence="3">
    <location>
        <begin position="353"/>
        <end position="387"/>
    </location>
</feature>
<dbReference type="EMBL" id="JASBNA010000014">
    <property type="protein sequence ID" value="KAK7687245.1"/>
    <property type="molecule type" value="Genomic_DNA"/>
</dbReference>
<feature type="repeat" description="WD" evidence="3">
    <location>
        <begin position="303"/>
        <end position="336"/>
    </location>
</feature>
<feature type="repeat" description="WD" evidence="3">
    <location>
        <begin position="92"/>
        <end position="136"/>
    </location>
</feature>
<protein>
    <submittedName>
        <fullName evidence="4">Uncharacterized protein</fullName>
    </submittedName>
</protein>
<evidence type="ECO:0000313" key="5">
    <source>
        <dbReference type="Proteomes" id="UP001385951"/>
    </source>
</evidence>
<dbReference type="SUPFAM" id="SSF50978">
    <property type="entry name" value="WD40 repeat-like"/>
    <property type="match status" value="2"/>
</dbReference>
<evidence type="ECO:0000256" key="1">
    <source>
        <dbReference type="ARBA" id="ARBA00022574"/>
    </source>
</evidence>
<dbReference type="PROSITE" id="PS50294">
    <property type="entry name" value="WD_REPEATS_REGION"/>
    <property type="match status" value="5"/>
</dbReference>
<dbReference type="Pfam" id="PF00400">
    <property type="entry name" value="WD40"/>
    <property type="match status" value="8"/>
</dbReference>
<keyword evidence="2" id="KW-0677">Repeat</keyword>
<feature type="repeat" description="WD" evidence="3">
    <location>
        <begin position="50"/>
        <end position="91"/>
    </location>
</feature>
<dbReference type="CDD" id="cd00200">
    <property type="entry name" value="WD40"/>
    <property type="match status" value="2"/>
</dbReference>
<dbReference type="AlphaFoldDB" id="A0AAW0G7X0"/>
<sequence length="592" mass="65550">MDPMQIYISALPMMPTCLLQELYTSNYQHMPALHLTTKRDSGWGPCLCVMEGHTSIVTSVKYSPDGHCIVTGSLDPTLYTWQADSGTPLNIMRGHKHWVYAVDFCPDLCRPSEVVSVSDDKTLCIWDFASGAPLHSIPTDKEYQCVAYSPDGGKIVAGSKYGGFKIWDAVTREQLLQADNISQTNSISFSPDGKLIVTAGRSIDIWNADTGKLVCTFEKHEFLNQVQIAIFSPSSTRVVSGADDGTVCIWDVGTGICLKVLEKHTTFVRAMAISPQGDMVASGSDDLTICLWDAKSGELVNILRGHTNSVRSLCFSPNRQTLASASYDKTVCIWDVLGHSSRMRKAEEPLPAISCVEFSSDGTIIATGSVDGSVSIWETQTGKQLHHIQLEAKNYMCSLAILPDNQTVACVTAGDDFISIWNISTKKLSKKPLGDGNTIYIVRCSPDGQWIASVTNRKIHLWCTSEEDLEHAIPIYFNQYEYGRSLAFSSDSKMLQYIANQKHYICDISTGILLDPETTAWEPQASEVQLKEENGWFISKTSGKKLAWIAGSKRGWEDKYTDRATFRFYRKYYAAGSNTGQLTIIDLSKLED</sequence>
<reference evidence="4 5" key="1">
    <citation type="submission" date="2022-09" db="EMBL/GenBank/DDBJ databases">
        <authorList>
            <person name="Palmer J.M."/>
        </authorList>
    </citation>
    <scope>NUCLEOTIDE SEQUENCE [LARGE SCALE GENOMIC DNA]</scope>
    <source>
        <strain evidence="4 5">DSM 7382</strain>
    </source>
</reference>
<gene>
    <name evidence="4" type="ORF">QCA50_009750</name>
</gene>
<feature type="repeat" description="WD" evidence="3">
    <location>
        <begin position="146"/>
        <end position="177"/>
    </location>
</feature>
<keyword evidence="1 3" id="KW-0853">WD repeat</keyword>
<evidence type="ECO:0000256" key="3">
    <source>
        <dbReference type="PROSITE-ProRule" id="PRU00221"/>
    </source>
</evidence>
<dbReference type="PANTHER" id="PTHR22847">
    <property type="entry name" value="WD40 REPEAT PROTEIN"/>
    <property type="match status" value="1"/>
</dbReference>
<comment type="caution">
    <text evidence="4">The sequence shown here is derived from an EMBL/GenBank/DDBJ whole genome shotgun (WGS) entry which is preliminary data.</text>
</comment>
<keyword evidence="5" id="KW-1185">Reference proteome</keyword>